<dbReference type="RefSeq" id="WP_173197890.1">
    <property type="nucleotide sequence ID" value="NZ_JABFCX010000002.1"/>
</dbReference>
<evidence type="ECO:0000313" key="2">
    <source>
        <dbReference type="Proteomes" id="UP000536835"/>
    </source>
</evidence>
<organism evidence="1 2">
    <name type="scientific">Parvularcula mediterranea</name>
    <dbReference type="NCBI Taxonomy" id="2732508"/>
    <lineage>
        <taxon>Bacteria</taxon>
        <taxon>Pseudomonadati</taxon>
        <taxon>Pseudomonadota</taxon>
        <taxon>Alphaproteobacteria</taxon>
        <taxon>Parvularculales</taxon>
        <taxon>Parvularculaceae</taxon>
        <taxon>Parvularcula</taxon>
    </lineage>
</organism>
<dbReference type="AlphaFoldDB" id="A0A7Y3RL01"/>
<dbReference type="Proteomes" id="UP000536835">
    <property type="component" value="Unassembled WGS sequence"/>
</dbReference>
<reference evidence="1 2" key="1">
    <citation type="submission" date="2020-05" db="EMBL/GenBank/DDBJ databases">
        <title>Parvularcula mediterraneae sp. nov., isolated from polypropylene straw from shallow seawater of the seashore of Laganas in Zakynthos island, Greece.</title>
        <authorList>
            <person name="Szabo I."/>
            <person name="Al-Omari J."/>
            <person name="Rado J."/>
            <person name="Szerdahelyi G.S."/>
        </authorList>
    </citation>
    <scope>NUCLEOTIDE SEQUENCE [LARGE SCALE GENOMIC DNA]</scope>
    <source>
        <strain evidence="1 2">ZS-1/3</strain>
    </source>
</reference>
<protein>
    <submittedName>
        <fullName evidence="1">Uncharacterized protein</fullName>
    </submittedName>
</protein>
<dbReference type="EMBL" id="JABFCX010000002">
    <property type="protein sequence ID" value="NNU16009.1"/>
    <property type="molecule type" value="Genomic_DNA"/>
</dbReference>
<keyword evidence="2" id="KW-1185">Reference proteome</keyword>
<comment type="caution">
    <text evidence="1">The sequence shown here is derived from an EMBL/GenBank/DDBJ whole genome shotgun (WGS) entry which is preliminary data.</text>
</comment>
<proteinExistence type="predicted"/>
<evidence type="ECO:0000313" key="1">
    <source>
        <dbReference type="EMBL" id="NNU16009.1"/>
    </source>
</evidence>
<sequence>MSLLLADGVEAVEARSMPGGNPDLAMAPGTGLFRFSHADAGSPRCAWFDGLKKRLNDILNVRIDLPVPRGKCLTAEKIDAFSTDFLWERETEDAILVQGDERVAVRPEIEKVTNVETGEIVGLTRVFTMYLGTDRLSFGMGPESGVAQLKCQGELRPRQMVDAMTTP</sequence>
<name>A0A7Y3RL01_9PROT</name>
<gene>
    <name evidence="1" type="ORF">HK107_06705</name>
</gene>
<accession>A0A7Y3RL01</accession>